<name>A0ABQ6V7Q4_9MICO</name>
<dbReference type="EMBL" id="WAAO01000001">
    <property type="protein sequence ID" value="KAB1866450.1"/>
    <property type="molecule type" value="Genomic_DNA"/>
</dbReference>
<dbReference type="CDD" id="cd01392">
    <property type="entry name" value="HTH_LacI"/>
    <property type="match status" value="1"/>
</dbReference>
<dbReference type="PROSITE" id="PS50932">
    <property type="entry name" value="HTH_LACI_2"/>
    <property type="match status" value="1"/>
</dbReference>
<organism evidence="5 6">
    <name type="scientific">Microbacterium algeriense</name>
    <dbReference type="NCBI Taxonomy" id="2615184"/>
    <lineage>
        <taxon>Bacteria</taxon>
        <taxon>Bacillati</taxon>
        <taxon>Actinomycetota</taxon>
        <taxon>Actinomycetes</taxon>
        <taxon>Micrococcales</taxon>
        <taxon>Microbacteriaceae</taxon>
        <taxon>Microbacterium</taxon>
    </lineage>
</organism>
<keyword evidence="1" id="KW-0805">Transcription regulation</keyword>
<dbReference type="PANTHER" id="PTHR30146">
    <property type="entry name" value="LACI-RELATED TRANSCRIPTIONAL REPRESSOR"/>
    <property type="match status" value="1"/>
</dbReference>
<accession>A0ABQ6V7Q4</accession>
<dbReference type="Gene3D" id="3.40.50.2300">
    <property type="match status" value="2"/>
</dbReference>
<dbReference type="InterPro" id="IPR000843">
    <property type="entry name" value="HTH_LacI"/>
</dbReference>
<evidence type="ECO:0000313" key="5">
    <source>
        <dbReference type="EMBL" id="KAB1866450.1"/>
    </source>
</evidence>
<dbReference type="PROSITE" id="PS00356">
    <property type="entry name" value="HTH_LACI_1"/>
    <property type="match status" value="1"/>
</dbReference>
<dbReference type="SUPFAM" id="SSF47413">
    <property type="entry name" value="lambda repressor-like DNA-binding domains"/>
    <property type="match status" value="1"/>
</dbReference>
<dbReference type="SUPFAM" id="SSF53822">
    <property type="entry name" value="Periplasmic binding protein-like I"/>
    <property type="match status" value="1"/>
</dbReference>
<dbReference type="InterPro" id="IPR010982">
    <property type="entry name" value="Lambda_DNA-bd_dom_sf"/>
</dbReference>
<evidence type="ECO:0000259" key="4">
    <source>
        <dbReference type="PROSITE" id="PS50932"/>
    </source>
</evidence>
<dbReference type="InterPro" id="IPR046335">
    <property type="entry name" value="LacI/GalR-like_sensor"/>
</dbReference>
<protein>
    <submittedName>
        <fullName evidence="5">LacI family transcriptional regulator</fullName>
    </submittedName>
</protein>
<dbReference type="SMART" id="SM00354">
    <property type="entry name" value="HTH_LACI"/>
    <property type="match status" value="1"/>
</dbReference>
<dbReference type="CDD" id="cd06267">
    <property type="entry name" value="PBP1_LacI_sugar_binding-like"/>
    <property type="match status" value="1"/>
</dbReference>
<dbReference type="InterPro" id="IPR028082">
    <property type="entry name" value="Peripla_BP_I"/>
</dbReference>
<dbReference type="Pfam" id="PF13377">
    <property type="entry name" value="Peripla_BP_3"/>
    <property type="match status" value="1"/>
</dbReference>
<keyword evidence="2" id="KW-0238">DNA-binding</keyword>
<reference evidence="6" key="1">
    <citation type="submission" date="2019-09" db="EMBL/GenBank/DDBJ databases">
        <title>Whole genome sequencing of Microbacterium maritypicum.</title>
        <authorList>
            <person name="Lenchi N."/>
        </authorList>
    </citation>
    <scope>NUCLEOTIDE SEQUENCE [LARGE SCALE GENOMIC DNA]</scope>
    <source>
        <strain evidence="6">G1</strain>
    </source>
</reference>
<feature type="domain" description="HTH lacI-type" evidence="4">
    <location>
        <begin position="22"/>
        <end position="76"/>
    </location>
</feature>
<evidence type="ECO:0000256" key="1">
    <source>
        <dbReference type="ARBA" id="ARBA00023015"/>
    </source>
</evidence>
<dbReference type="Proteomes" id="UP000478836">
    <property type="component" value="Unassembled WGS sequence"/>
</dbReference>
<proteinExistence type="predicted"/>
<gene>
    <name evidence="5" type="ORF">F6A08_01065</name>
</gene>
<evidence type="ECO:0000256" key="3">
    <source>
        <dbReference type="ARBA" id="ARBA00023163"/>
    </source>
</evidence>
<dbReference type="Pfam" id="PF00356">
    <property type="entry name" value="LacI"/>
    <property type="match status" value="1"/>
</dbReference>
<evidence type="ECO:0000313" key="6">
    <source>
        <dbReference type="Proteomes" id="UP000478836"/>
    </source>
</evidence>
<dbReference type="PANTHER" id="PTHR30146:SF109">
    <property type="entry name" value="HTH-TYPE TRANSCRIPTIONAL REGULATOR GALS"/>
    <property type="match status" value="1"/>
</dbReference>
<keyword evidence="3" id="KW-0804">Transcription</keyword>
<keyword evidence="6" id="KW-1185">Reference proteome</keyword>
<comment type="caution">
    <text evidence="5">The sequence shown here is derived from an EMBL/GenBank/DDBJ whole genome shotgun (WGS) entry which is preliminary data.</text>
</comment>
<sequence>MESGCRRRHKGEVEDSVKRASVTLHEVAAAAGVSIATASRALTGKDRVSAQTAEHVAAVAERLGYRVNLIGRGLRAGTGATIGVVVPVISNPFYGELIHRLEDHLQQRGFDLVIADSHGDVERERDRLRMLVERRVEGVFVVPSDAELSFDAVADTATRVPLVQLDRRVIDLPADFVGVDNHRGIELAIAHLTAAGATRLVLVSGNDVTSVGRERREAFENTVRARALPRKENIFGEYLLRFGEEAARTLLSRGPLPDAIVAGDDLVAAGVIAALKRALVHVPSDVQVTGFDGTMLADVCEPRLTTVVQPFDELAREAVEALTRRMDQPDAPYVLSRVAPSLRVAESTSADH</sequence>
<dbReference type="Gene3D" id="1.10.260.40">
    <property type="entry name" value="lambda repressor-like DNA-binding domains"/>
    <property type="match status" value="1"/>
</dbReference>
<evidence type="ECO:0000256" key="2">
    <source>
        <dbReference type="ARBA" id="ARBA00023125"/>
    </source>
</evidence>